<evidence type="ECO:0000313" key="8">
    <source>
        <dbReference type="Proteomes" id="UP000003934"/>
    </source>
</evidence>
<dbReference type="PRINTS" id="PR01181">
    <property type="entry name" value="DAPDCRBXLASE"/>
</dbReference>
<dbReference type="PANTHER" id="PTHR43727">
    <property type="entry name" value="DIAMINOPIMELATE DECARBOXYLASE"/>
    <property type="match status" value="1"/>
</dbReference>
<dbReference type="Pfam" id="PF02784">
    <property type="entry name" value="Orn_Arg_deC_N"/>
    <property type="match status" value="1"/>
</dbReference>
<keyword evidence="2" id="KW-0210">Decarboxylase</keyword>
<reference evidence="7 8" key="1">
    <citation type="journal article" date="2012" name="Mol. Biol. Evol.">
        <title>Genome reduction and co-evolution between the primary and secondary bacterial symbionts of psyllids.</title>
        <authorList>
            <person name="Sloan D.B."/>
            <person name="Moran N.A."/>
        </authorList>
    </citation>
    <scope>NUCLEOTIDE SEQUENCE [LARGE SCALE GENOMIC DNA]</scope>
    <source>
        <strain evidence="7 8">HC</strain>
    </source>
</reference>
<protein>
    <submittedName>
        <fullName evidence="7">Diaminopimelate decarboxylase</fullName>
    </submittedName>
</protein>
<dbReference type="PRINTS" id="PR01179">
    <property type="entry name" value="ODADCRBXLASE"/>
</dbReference>
<dbReference type="OrthoDB" id="9802241at2"/>
<evidence type="ECO:0000256" key="3">
    <source>
        <dbReference type="ARBA" id="ARBA00022898"/>
    </source>
</evidence>
<evidence type="ECO:0000256" key="5">
    <source>
        <dbReference type="PIRSR" id="PIRSR600183-50"/>
    </source>
</evidence>
<dbReference type="InterPro" id="IPR000183">
    <property type="entry name" value="Orn/DAP/Arg_de-COase"/>
</dbReference>
<dbReference type="Gene3D" id="2.40.37.10">
    <property type="entry name" value="Lyase, Ornithine Decarboxylase, Chain A, domain 1"/>
    <property type="match status" value="1"/>
</dbReference>
<name>J3TED2_CARRU</name>
<dbReference type="PATRIC" id="fig|1202538.3.peg.187"/>
<gene>
    <name evidence="7" type="primary">lysA</name>
    <name evidence="7" type="ORF">A353_0218</name>
</gene>
<evidence type="ECO:0000256" key="2">
    <source>
        <dbReference type="ARBA" id="ARBA00022793"/>
    </source>
</evidence>
<dbReference type="InterPro" id="IPR022644">
    <property type="entry name" value="De-COase2_N"/>
</dbReference>
<comment type="cofactor">
    <cofactor evidence="1 5">
        <name>pyridoxal 5'-phosphate</name>
        <dbReference type="ChEBI" id="CHEBI:597326"/>
    </cofactor>
</comment>
<feature type="modified residue" description="N6-(pyridoxal phosphate)lysine" evidence="5">
    <location>
        <position position="53"/>
    </location>
</feature>
<dbReference type="Gene3D" id="3.20.20.10">
    <property type="entry name" value="Alanine racemase"/>
    <property type="match status" value="1"/>
</dbReference>
<organism evidence="7 8">
    <name type="scientific">Candidatus Carsonella ruddii HC isolate Thao2000</name>
    <dbReference type="NCBI Taxonomy" id="1202538"/>
    <lineage>
        <taxon>Bacteria</taxon>
        <taxon>Pseudomonadati</taxon>
        <taxon>Pseudomonadota</taxon>
        <taxon>Gammaproteobacteria</taxon>
        <taxon>Oceanospirillales</taxon>
        <taxon>Halomonadaceae</taxon>
        <taxon>Zymobacter group</taxon>
        <taxon>Candidatus Carsonella</taxon>
    </lineage>
</organism>
<dbReference type="SUPFAM" id="SSF51419">
    <property type="entry name" value="PLP-binding barrel"/>
    <property type="match status" value="1"/>
</dbReference>
<dbReference type="HOGENOM" id="CLU_026444_0_0_6"/>
<dbReference type="InterPro" id="IPR009006">
    <property type="entry name" value="Ala_racemase/Decarboxylase_C"/>
</dbReference>
<dbReference type="GO" id="GO:0008836">
    <property type="term" value="F:diaminopimelate decarboxylase activity"/>
    <property type="evidence" value="ECO:0007669"/>
    <property type="project" value="InterPro"/>
</dbReference>
<evidence type="ECO:0000256" key="1">
    <source>
        <dbReference type="ARBA" id="ARBA00001933"/>
    </source>
</evidence>
<dbReference type="KEGG" id="crh:A353_0218"/>
<feature type="active site" description="Proton donor" evidence="5">
    <location>
        <position position="329"/>
    </location>
</feature>
<dbReference type="EMBL" id="CP003543">
    <property type="protein sequence ID" value="AFP84042.1"/>
    <property type="molecule type" value="Genomic_DNA"/>
</dbReference>
<dbReference type="GO" id="GO:0009089">
    <property type="term" value="P:lysine biosynthetic process via diaminopimelate"/>
    <property type="evidence" value="ECO:0007669"/>
    <property type="project" value="InterPro"/>
</dbReference>
<dbReference type="RefSeq" id="WP_014887342.1">
    <property type="nucleotide sequence ID" value="NC_018416.1"/>
</dbReference>
<dbReference type="SUPFAM" id="SSF50621">
    <property type="entry name" value="Alanine racemase C-terminal domain-like"/>
    <property type="match status" value="1"/>
</dbReference>
<dbReference type="STRING" id="1202538.A353_0218"/>
<dbReference type="PANTHER" id="PTHR43727:SF2">
    <property type="entry name" value="GROUP IV DECARBOXYLASE"/>
    <property type="match status" value="1"/>
</dbReference>
<sequence length="397" mass="47413">MIEYKKNIFFDKVKLNFFLEKIDLPLYIYNYKKIIFNFFFIKKLKFFFFYSVKSNDNIFLLKLINNFFFKFDIVSIEELKKIILISKKKPFIVFSGSGKNLSEILISLNLKIFSINIESIQEILKLYYLKKKYKKNINIMIRINPNIDAKTHKKITTGTNLNKFGINLFHLKNLFYLNKILKFNILGYDFHIGSQLTKINPLKKLLKLINILYINKKYKYLDIGGGLGVNYYFNKNIINFYKYYNQIYLLIKKYNLKTKIIIEIGRYIFCNSCVIISKSNYIKFYKKIFFCINKLGMNDVLRPSLYNSFHKIESLNLGKNTSFFFGPICESSDKFLSKKIKVKNNSLLIFYSMGSYCKTMSNNYNSKKKIFEVIICNNKIKIIFKKEKFKNLINNYE</sequence>
<dbReference type="AlphaFoldDB" id="J3TED2"/>
<accession>J3TED2</accession>
<dbReference type="GeneID" id="67454739"/>
<dbReference type="Proteomes" id="UP000003934">
    <property type="component" value="Chromosome"/>
</dbReference>
<feature type="domain" description="Orn/DAP/Arg decarboxylase 2 N-terminal" evidence="6">
    <location>
        <begin position="46"/>
        <end position="268"/>
    </location>
</feature>
<evidence type="ECO:0000259" key="6">
    <source>
        <dbReference type="Pfam" id="PF02784"/>
    </source>
</evidence>
<dbReference type="InterPro" id="IPR029066">
    <property type="entry name" value="PLP-binding_barrel"/>
</dbReference>
<keyword evidence="4" id="KW-0456">Lyase</keyword>
<keyword evidence="8" id="KW-1185">Reference proteome</keyword>
<dbReference type="InterPro" id="IPR002986">
    <property type="entry name" value="DAP_deCOOHase_LysA"/>
</dbReference>
<evidence type="ECO:0000313" key="7">
    <source>
        <dbReference type="EMBL" id="AFP84042.1"/>
    </source>
</evidence>
<evidence type="ECO:0000256" key="4">
    <source>
        <dbReference type="ARBA" id="ARBA00023239"/>
    </source>
</evidence>
<proteinExistence type="predicted"/>
<keyword evidence="3 5" id="KW-0663">Pyridoxal phosphate</keyword>